<evidence type="ECO:0000313" key="5">
    <source>
        <dbReference type="Proteomes" id="UP001501920"/>
    </source>
</evidence>
<dbReference type="PANTHER" id="PTHR15417">
    <property type="entry name" value="PROTEIN PHOSPHATASE INHIBITOR AND DOPAMINE- AND CAMP-REGULATED NEURONAL PHOSPHOPROTEIN"/>
    <property type="match status" value="1"/>
</dbReference>
<organism evidence="4 5">
    <name type="scientific">Pygocentrus nattereri</name>
    <name type="common">Red-bellied piranha</name>
    <dbReference type="NCBI Taxonomy" id="42514"/>
    <lineage>
        <taxon>Eukaryota</taxon>
        <taxon>Metazoa</taxon>
        <taxon>Chordata</taxon>
        <taxon>Craniata</taxon>
        <taxon>Vertebrata</taxon>
        <taxon>Euteleostomi</taxon>
        <taxon>Actinopterygii</taxon>
        <taxon>Neopterygii</taxon>
        <taxon>Teleostei</taxon>
        <taxon>Ostariophysi</taxon>
        <taxon>Characiformes</taxon>
        <taxon>Characoidei</taxon>
        <taxon>Pygocentrus</taxon>
    </lineage>
</organism>
<feature type="compositionally biased region" description="Low complexity" evidence="3">
    <location>
        <begin position="52"/>
        <end position="63"/>
    </location>
</feature>
<dbReference type="GO" id="GO:0005737">
    <property type="term" value="C:cytoplasm"/>
    <property type="evidence" value="ECO:0007669"/>
    <property type="project" value="TreeGrafter"/>
</dbReference>
<gene>
    <name evidence="4" type="primary">PPP1R1C</name>
</gene>
<feature type="compositionally biased region" description="Polar residues" evidence="3">
    <location>
        <begin position="64"/>
        <end position="75"/>
    </location>
</feature>
<dbReference type="InterPro" id="IPR008466">
    <property type="entry name" value="PPP1R1A/B/C"/>
</dbReference>
<keyword evidence="2" id="KW-0650">Protein phosphatase inhibitor</keyword>
<comment type="similarity">
    <text evidence="1">Belongs to the protein phosphatase inhibitor 1 family.</text>
</comment>
<evidence type="ECO:0000256" key="2">
    <source>
        <dbReference type="ARBA" id="ARBA00023272"/>
    </source>
</evidence>
<reference evidence="4" key="3">
    <citation type="submission" date="2025-09" db="UniProtKB">
        <authorList>
            <consortium name="Ensembl"/>
        </authorList>
    </citation>
    <scope>IDENTIFICATION</scope>
</reference>
<evidence type="ECO:0000256" key="3">
    <source>
        <dbReference type="SAM" id="MobiDB-lite"/>
    </source>
</evidence>
<dbReference type="PANTHER" id="PTHR15417:SF5">
    <property type="entry name" value="PROTEIN PHOSPHATASE 1 REGULATORY SUBUNIT 1C"/>
    <property type="match status" value="1"/>
</dbReference>
<feature type="compositionally biased region" description="Basic and acidic residues" evidence="3">
    <location>
        <begin position="148"/>
        <end position="165"/>
    </location>
</feature>
<feature type="region of interest" description="Disordered" evidence="3">
    <location>
        <begin position="24"/>
        <end position="76"/>
    </location>
</feature>
<sequence>MEPNSPKKIQFAVPLFQSHLDPQAAEHIRKRRPTPATLVIYNDPSASDDKQSASSQAETQSAQLSPAQRKTSVYTPPTMRELQLVVEQHFQRQEQLEVGLCDSPDTPSPVTAQHYGNAAQWANHNRPEPNGNEAYVSSDAQAGSSEAGGREHSDSQRSGQEESLHPQKLSTLSEEPADVLPRRKVTPYQQQPPFTTGVQLMKGQVESSSALQEDEESCGEGREAQAE</sequence>
<dbReference type="Ensembl" id="ENSPNAT00000061859.1">
    <property type="protein sequence ID" value="ENSPNAP00000072424.1"/>
    <property type="gene ID" value="ENSPNAG00000030838.1"/>
</dbReference>
<accession>A0AAR2LCK8</accession>
<dbReference type="GO" id="GO:0004864">
    <property type="term" value="F:protein phosphatase inhibitor activity"/>
    <property type="evidence" value="ECO:0007669"/>
    <property type="project" value="UniProtKB-KW"/>
</dbReference>
<evidence type="ECO:0008006" key="6">
    <source>
        <dbReference type="Google" id="ProtNLM"/>
    </source>
</evidence>
<dbReference type="GO" id="GO:0035556">
    <property type="term" value="P:intracellular signal transduction"/>
    <property type="evidence" value="ECO:0007669"/>
    <property type="project" value="TreeGrafter"/>
</dbReference>
<name>A0AAR2LCK8_PYGNA</name>
<keyword evidence="5" id="KW-1185">Reference proteome</keyword>
<feature type="compositionally biased region" description="Polar residues" evidence="3">
    <location>
        <begin position="187"/>
        <end position="198"/>
    </location>
</feature>
<dbReference type="Proteomes" id="UP001501920">
    <property type="component" value="Chromosome 6"/>
</dbReference>
<proteinExistence type="inferred from homology"/>
<dbReference type="GeneTree" id="ENSGT00940000160192"/>
<dbReference type="Pfam" id="PF05395">
    <property type="entry name" value="DARPP-32"/>
    <property type="match status" value="1"/>
</dbReference>
<protein>
    <recommendedName>
        <fullName evidence="6">Protein phosphatase 1, regulatory (inhibitor) subunit 1C</fullName>
    </recommendedName>
</protein>
<feature type="region of interest" description="Disordered" evidence="3">
    <location>
        <begin position="97"/>
        <end position="227"/>
    </location>
</feature>
<reference evidence="4" key="2">
    <citation type="submission" date="2025-08" db="UniProtKB">
        <authorList>
            <consortium name="Ensembl"/>
        </authorList>
    </citation>
    <scope>IDENTIFICATION</scope>
</reference>
<dbReference type="AlphaFoldDB" id="A0AAR2LCK8"/>
<evidence type="ECO:0000256" key="1">
    <source>
        <dbReference type="ARBA" id="ARBA00007775"/>
    </source>
</evidence>
<reference evidence="4 5" key="1">
    <citation type="submission" date="2020-10" db="EMBL/GenBank/DDBJ databases">
        <title>Pygocentrus nattereri (red-bellied piranha) genome, fPygNat1, primary haplotype.</title>
        <authorList>
            <person name="Myers G."/>
            <person name="Meyer A."/>
            <person name="Karagic N."/>
            <person name="Pippel M."/>
            <person name="Winkler S."/>
            <person name="Tracey A."/>
            <person name="Wood J."/>
            <person name="Formenti G."/>
            <person name="Howe K."/>
            <person name="Fedrigo O."/>
            <person name="Jarvis E.D."/>
        </authorList>
    </citation>
    <scope>NUCLEOTIDE SEQUENCE [LARGE SCALE GENOMIC DNA]</scope>
</reference>
<evidence type="ECO:0000313" key="4">
    <source>
        <dbReference type="Ensembl" id="ENSPNAP00000072424.1"/>
    </source>
</evidence>